<reference evidence="1 2" key="1">
    <citation type="submission" date="2021-01" db="EMBL/GenBank/DDBJ databases">
        <title>Genomics of switchgrass bacterial isolates.</title>
        <authorList>
            <person name="Shade A."/>
        </authorList>
    </citation>
    <scope>NUCLEOTIDE SEQUENCE [LARGE SCALE GENOMIC DNA]</scope>
    <source>
        <strain evidence="1 2">PvP111</strain>
    </source>
</reference>
<dbReference type="Proteomes" id="UP000703038">
    <property type="component" value="Unassembled WGS sequence"/>
</dbReference>
<proteinExistence type="predicted"/>
<name>A0ABS2KR75_9NOCA</name>
<evidence type="ECO:0000313" key="1">
    <source>
        <dbReference type="EMBL" id="MBM7414457.1"/>
    </source>
</evidence>
<keyword evidence="2" id="KW-1185">Reference proteome</keyword>
<sequence length="115" mass="11614">MSRNSFRVALVQAQQVATNSGLEVFRVDVVRQIGLDRTRSAGIRSAPTAGTRTGAAFTAATARRCTLSSVAVGCLTPAGTLPAVAGRRSIPGASTVAGVATFVLAPGSVTGTRGR</sequence>
<evidence type="ECO:0000313" key="2">
    <source>
        <dbReference type="Proteomes" id="UP000703038"/>
    </source>
</evidence>
<accession>A0ABS2KR75</accession>
<dbReference type="EMBL" id="JAFBBK010000001">
    <property type="protein sequence ID" value="MBM7414457.1"/>
    <property type="molecule type" value="Genomic_DNA"/>
</dbReference>
<protein>
    <submittedName>
        <fullName evidence="1">Uncharacterized protein</fullName>
    </submittedName>
</protein>
<gene>
    <name evidence="1" type="ORF">JOE42_001190</name>
</gene>
<comment type="caution">
    <text evidence="1">The sequence shown here is derived from an EMBL/GenBank/DDBJ whole genome shotgun (WGS) entry which is preliminary data.</text>
</comment>
<organism evidence="1 2">
    <name type="scientific">Rhodococcoides corynebacterioides</name>
    <dbReference type="NCBI Taxonomy" id="53972"/>
    <lineage>
        <taxon>Bacteria</taxon>
        <taxon>Bacillati</taxon>
        <taxon>Actinomycetota</taxon>
        <taxon>Actinomycetes</taxon>
        <taxon>Mycobacteriales</taxon>
        <taxon>Nocardiaceae</taxon>
        <taxon>Rhodococcoides</taxon>
    </lineage>
</organism>